<gene>
    <name evidence="2" type="ORF">ACA1_069670</name>
</gene>
<keyword evidence="1" id="KW-1133">Transmembrane helix</keyword>
<protein>
    <recommendedName>
        <fullName evidence="4">Transmembrane protein</fullName>
    </recommendedName>
</protein>
<dbReference type="GeneID" id="14924356"/>
<sequence length="141" mass="15738">MCHVQGAKLINHNTDALQLQVRLHATKRSVGFVDDSTPMITVAMDDDNSTNVVVVHEQQAALDRRGWVLFVVLSLCLCTPVCCLLGVVSVLEGLGIAVPCRFDDARCAVRQRLDRLQRPTPFAAQGQVALMMKDHHRHYRH</sequence>
<keyword evidence="3" id="KW-1185">Reference proteome</keyword>
<keyword evidence="1" id="KW-0472">Membrane</keyword>
<evidence type="ECO:0008006" key="4">
    <source>
        <dbReference type="Google" id="ProtNLM"/>
    </source>
</evidence>
<organism evidence="2 3">
    <name type="scientific">Acanthamoeba castellanii (strain ATCC 30010 / Neff)</name>
    <dbReference type="NCBI Taxonomy" id="1257118"/>
    <lineage>
        <taxon>Eukaryota</taxon>
        <taxon>Amoebozoa</taxon>
        <taxon>Discosea</taxon>
        <taxon>Longamoebia</taxon>
        <taxon>Centramoebida</taxon>
        <taxon>Acanthamoebidae</taxon>
        <taxon>Acanthamoeba</taxon>
    </lineage>
</organism>
<dbReference type="EMBL" id="KB007857">
    <property type="protein sequence ID" value="ELR23382.1"/>
    <property type="molecule type" value="Genomic_DNA"/>
</dbReference>
<reference evidence="2 3" key="1">
    <citation type="journal article" date="2013" name="Genome Biol.">
        <title>Genome of Acanthamoeba castellanii highlights extensive lateral gene transfer and early evolution of tyrosine kinase signaling.</title>
        <authorList>
            <person name="Clarke M."/>
            <person name="Lohan A.J."/>
            <person name="Liu B."/>
            <person name="Lagkouvardos I."/>
            <person name="Roy S."/>
            <person name="Zafar N."/>
            <person name="Bertelli C."/>
            <person name="Schilde C."/>
            <person name="Kianianmomeni A."/>
            <person name="Burglin T.R."/>
            <person name="Frech C."/>
            <person name="Turcotte B."/>
            <person name="Kopec K.O."/>
            <person name="Synnott J.M."/>
            <person name="Choo C."/>
            <person name="Paponov I."/>
            <person name="Finkler A."/>
            <person name="Soon Heng Tan C."/>
            <person name="Hutchins A.P."/>
            <person name="Weinmeier T."/>
            <person name="Rattei T."/>
            <person name="Chu J.S."/>
            <person name="Gimenez G."/>
            <person name="Irimia M."/>
            <person name="Rigden D.J."/>
            <person name="Fitzpatrick D.A."/>
            <person name="Lorenzo-Morales J."/>
            <person name="Bateman A."/>
            <person name="Chiu C.H."/>
            <person name="Tang P."/>
            <person name="Hegemann P."/>
            <person name="Fromm H."/>
            <person name="Raoult D."/>
            <person name="Greub G."/>
            <person name="Miranda-Saavedra D."/>
            <person name="Chen N."/>
            <person name="Nash P."/>
            <person name="Ginger M.L."/>
            <person name="Horn M."/>
            <person name="Schaap P."/>
            <person name="Caler L."/>
            <person name="Loftus B."/>
        </authorList>
    </citation>
    <scope>NUCLEOTIDE SEQUENCE [LARGE SCALE GENOMIC DNA]</scope>
    <source>
        <strain evidence="2 3">Neff</strain>
    </source>
</reference>
<name>L8HDS2_ACACF</name>
<evidence type="ECO:0000313" key="3">
    <source>
        <dbReference type="Proteomes" id="UP000011083"/>
    </source>
</evidence>
<dbReference type="AlphaFoldDB" id="L8HDS2"/>
<proteinExistence type="predicted"/>
<evidence type="ECO:0000256" key="1">
    <source>
        <dbReference type="SAM" id="Phobius"/>
    </source>
</evidence>
<keyword evidence="1" id="KW-0812">Transmembrane</keyword>
<dbReference type="Proteomes" id="UP000011083">
    <property type="component" value="Unassembled WGS sequence"/>
</dbReference>
<evidence type="ECO:0000313" key="2">
    <source>
        <dbReference type="EMBL" id="ELR23382.1"/>
    </source>
</evidence>
<dbReference type="RefSeq" id="XP_004352910.1">
    <property type="nucleotide sequence ID" value="XM_004352858.1"/>
</dbReference>
<dbReference type="VEuPathDB" id="AmoebaDB:ACA1_069670"/>
<accession>L8HDS2</accession>
<dbReference type="KEGG" id="acan:ACA1_069670"/>
<feature type="transmembrane region" description="Helical" evidence="1">
    <location>
        <begin position="67"/>
        <end position="91"/>
    </location>
</feature>